<accession>A0A518J0L4</accession>
<name>A0A518J0L4_9BACT</name>
<dbReference type="AlphaFoldDB" id="A0A518J0L4"/>
<keyword evidence="1" id="KW-0732">Signal</keyword>
<organism evidence="2 3">
    <name type="scientific">Rosistilla oblonga</name>
    <dbReference type="NCBI Taxonomy" id="2527990"/>
    <lineage>
        <taxon>Bacteria</taxon>
        <taxon>Pseudomonadati</taxon>
        <taxon>Planctomycetota</taxon>
        <taxon>Planctomycetia</taxon>
        <taxon>Pirellulales</taxon>
        <taxon>Pirellulaceae</taxon>
        <taxon>Rosistilla</taxon>
    </lineage>
</organism>
<protein>
    <submittedName>
        <fullName evidence="2">Uncharacterized protein</fullName>
    </submittedName>
</protein>
<evidence type="ECO:0000313" key="3">
    <source>
        <dbReference type="Proteomes" id="UP000316770"/>
    </source>
</evidence>
<dbReference type="EMBL" id="CP036318">
    <property type="protein sequence ID" value="QDV58872.1"/>
    <property type="molecule type" value="Genomic_DNA"/>
</dbReference>
<reference evidence="2 3" key="1">
    <citation type="submission" date="2019-02" db="EMBL/GenBank/DDBJ databases">
        <title>Deep-cultivation of Planctomycetes and their phenomic and genomic characterization uncovers novel biology.</title>
        <authorList>
            <person name="Wiegand S."/>
            <person name="Jogler M."/>
            <person name="Boedeker C."/>
            <person name="Pinto D."/>
            <person name="Vollmers J."/>
            <person name="Rivas-Marin E."/>
            <person name="Kohn T."/>
            <person name="Peeters S.H."/>
            <person name="Heuer A."/>
            <person name="Rast P."/>
            <person name="Oberbeckmann S."/>
            <person name="Bunk B."/>
            <person name="Jeske O."/>
            <person name="Meyerdierks A."/>
            <person name="Storesund J.E."/>
            <person name="Kallscheuer N."/>
            <person name="Luecker S."/>
            <person name="Lage O.M."/>
            <person name="Pohl T."/>
            <person name="Merkel B.J."/>
            <person name="Hornburger P."/>
            <person name="Mueller R.-W."/>
            <person name="Bruemmer F."/>
            <person name="Labrenz M."/>
            <person name="Spormann A.M."/>
            <person name="Op den Camp H."/>
            <person name="Overmann J."/>
            <person name="Amann R."/>
            <person name="Jetten M.S.M."/>
            <person name="Mascher T."/>
            <person name="Medema M.H."/>
            <person name="Devos D.P."/>
            <person name="Kaster A.-K."/>
            <person name="Ovreas L."/>
            <person name="Rohde M."/>
            <person name="Galperin M.Y."/>
            <person name="Jogler C."/>
        </authorList>
    </citation>
    <scope>NUCLEOTIDE SEQUENCE [LARGE SCALE GENOMIC DNA]</scope>
    <source>
        <strain evidence="2 3">Mal33</strain>
    </source>
</reference>
<dbReference type="Proteomes" id="UP000316770">
    <property type="component" value="Chromosome"/>
</dbReference>
<feature type="chain" id="PRO_5022158913" evidence="1">
    <location>
        <begin position="22"/>
        <end position="95"/>
    </location>
</feature>
<evidence type="ECO:0000313" key="2">
    <source>
        <dbReference type="EMBL" id="QDV58872.1"/>
    </source>
</evidence>
<gene>
    <name evidence="2" type="ORF">Mal33_48970</name>
</gene>
<keyword evidence="3" id="KW-1185">Reference proteome</keyword>
<feature type="signal peptide" evidence="1">
    <location>
        <begin position="1"/>
        <end position="21"/>
    </location>
</feature>
<sequence length="95" mass="10669" precursor="true">MSQTRLFVFLLTLFAALPALHAGSPTGWSPVILPTGAYRSHIKAMPIQHRPGRPLHIYGNTVRMLEQSRHSQGFHHPVRQIVFGDPDRVGIPARR</sequence>
<evidence type="ECO:0000256" key="1">
    <source>
        <dbReference type="SAM" id="SignalP"/>
    </source>
</evidence>
<proteinExistence type="predicted"/>